<dbReference type="RefSeq" id="WP_005920447.1">
    <property type="nucleotide sequence ID" value="NZ_CABKNH010000022.1"/>
</dbReference>
<evidence type="ECO:0000313" key="7">
    <source>
        <dbReference type="EMBL" id="CUN21583.1"/>
    </source>
</evidence>
<dbReference type="Proteomes" id="UP000095649">
    <property type="component" value="Unassembled WGS sequence"/>
</dbReference>
<feature type="transmembrane region" description="Helical" evidence="5">
    <location>
        <begin position="145"/>
        <end position="168"/>
    </location>
</feature>
<evidence type="ECO:0000256" key="4">
    <source>
        <dbReference type="SAM" id="Coils"/>
    </source>
</evidence>
<reference evidence="8" key="3">
    <citation type="submission" date="2017-07" db="EMBL/GenBank/DDBJ databases">
        <authorList>
            <person name="Sun Z.S."/>
            <person name="Albrecht U."/>
            <person name="Echele G."/>
            <person name="Lee C.C."/>
        </authorList>
    </citation>
    <scope>NUCLEOTIDE SEQUENCE</scope>
    <source>
        <strain evidence="8">CNCM I 4546</strain>
        <strain evidence="9">CNCM I 4573</strain>
    </source>
</reference>
<reference evidence="12 18" key="5">
    <citation type="submission" date="2018-08" db="EMBL/GenBank/DDBJ databases">
        <title>A genome reference for cultivated species of the human gut microbiota.</title>
        <authorList>
            <person name="Zou Y."/>
            <person name="Xue W."/>
            <person name="Luo G."/>
        </authorList>
    </citation>
    <scope>NUCLEOTIDE SEQUENCE [LARGE SCALE GENOMIC DNA]</scope>
    <source>
        <strain evidence="12 18">AM37-13AC</strain>
    </source>
</reference>
<dbReference type="Proteomes" id="UP000220157">
    <property type="component" value="Unassembled WGS sequence"/>
</dbReference>
<dbReference type="GO" id="GO:0003677">
    <property type="term" value="F:DNA binding"/>
    <property type="evidence" value="ECO:0007669"/>
    <property type="project" value="UniProtKB-KW"/>
</dbReference>
<dbReference type="Gene3D" id="1.10.1660.10">
    <property type="match status" value="1"/>
</dbReference>
<evidence type="ECO:0000259" key="6">
    <source>
        <dbReference type="PROSITE" id="PS50937"/>
    </source>
</evidence>
<accession>A0A173V2W7</accession>
<keyword evidence="1" id="KW-0805">Transcription regulation</keyword>
<dbReference type="PANTHER" id="PTHR30204">
    <property type="entry name" value="REDOX-CYCLING DRUG-SENSING TRANSCRIPTIONAL ACTIVATOR SOXR"/>
    <property type="match status" value="1"/>
</dbReference>
<feature type="coiled-coil region" evidence="4">
    <location>
        <begin position="67"/>
        <end position="94"/>
    </location>
</feature>
<dbReference type="EMBL" id="NMTW01000038">
    <property type="protein sequence ID" value="PDX75319.1"/>
    <property type="molecule type" value="Genomic_DNA"/>
</dbReference>
<evidence type="ECO:0000313" key="16">
    <source>
        <dbReference type="Proteomes" id="UP000250550"/>
    </source>
</evidence>
<evidence type="ECO:0000313" key="11">
    <source>
        <dbReference type="EMBL" id="RCH44801.1"/>
    </source>
</evidence>
<evidence type="ECO:0000256" key="5">
    <source>
        <dbReference type="SAM" id="Phobius"/>
    </source>
</evidence>
<dbReference type="EMBL" id="PRLF01000007">
    <property type="protein sequence ID" value="RAW65489.1"/>
    <property type="molecule type" value="Genomic_DNA"/>
</dbReference>
<dbReference type="InterPro" id="IPR000551">
    <property type="entry name" value="MerR-type_HTH_dom"/>
</dbReference>
<dbReference type="Proteomes" id="UP000260733">
    <property type="component" value="Unassembled WGS sequence"/>
</dbReference>
<dbReference type="EMBL" id="NMTV01000047">
    <property type="protein sequence ID" value="PDX72533.1"/>
    <property type="molecule type" value="Genomic_DNA"/>
</dbReference>
<dbReference type="EMBL" id="CYXN01000032">
    <property type="protein sequence ID" value="CUN21583.1"/>
    <property type="molecule type" value="Genomic_DNA"/>
</dbReference>
<evidence type="ECO:0000256" key="3">
    <source>
        <dbReference type="ARBA" id="ARBA00023163"/>
    </source>
</evidence>
<dbReference type="SUPFAM" id="SSF46955">
    <property type="entry name" value="Putative DNA-binding domain"/>
    <property type="match status" value="1"/>
</dbReference>
<protein>
    <submittedName>
        <fullName evidence="7">Copper export regulator</fullName>
    </submittedName>
    <submittedName>
        <fullName evidence="8">MerR family transcriptional regulator</fullName>
    </submittedName>
</protein>
<sequence length="217" mass="24518">MKINEVEAAVGVTKKNIRFYEEEGLISPSREPGNGYRSYSQADVERLRRIKLLRKLDVPLAEIREMLEGQRTLAEGMSQQLERLRSRRADLEEAIGFCTLLQQENGPLEQLDVEQTLARLTAREEQGVTFVNIERTDQKTRRIRGACIGAALFVTMMAFVMAIMGWAIYTDPQDAPPLPLLVVMFGIPAGCIVGTLKVLLDRIEEIGKGEEDAYRNY</sequence>
<dbReference type="AlphaFoldDB" id="A0A173V2W7"/>
<organism evidence="7 13">
    <name type="scientific">Faecalibacterium prausnitzii</name>
    <dbReference type="NCBI Taxonomy" id="853"/>
    <lineage>
        <taxon>Bacteria</taxon>
        <taxon>Bacillati</taxon>
        <taxon>Bacillota</taxon>
        <taxon>Clostridia</taxon>
        <taxon>Eubacteriales</taxon>
        <taxon>Oscillospiraceae</taxon>
        <taxon>Faecalibacterium</taxon>
    </lineage>
</organism>
<evidence type="ECO:0000313" key="13">
    <source>
        <dbReference type="Proteomes" id="UP000095649"/>
    </source>
</evidence>
<dbReference type="Proteomes" id="UP000219901">
    <property type="component" value="Unassembled WGS sequence"/>
</dbReference>
<dbReference type="EMBL" id="QVFB01000005">
    <property type="protein sequence ID" value="RGC20231.1"/>
    <property type="molecule type" value="Genomic_DNA"/>
</dbReference>
<evidence type="ECO:0000313" key="17">
    <source>
        <dbReference type="Proteomes" id="UP000252378"/>
    </source>
</evidence>
<keyword evidence="5" id="KW-0812">Transmembrane</keyword>
<dbReference type="PANTHER" id="PTHR30204:SF94">
    <property type="entry name" value="HEAVY METAL-DEPENDENT TRANSCRIPTIONAL REGULATOR HI_0293-RELATED"/>
    <property type="match status" value="1"/>
</dbReference>
<evidence type="ECO:0000256" key="1">
    <source>
        <dbReference type="ARBA" id="ARBA00023015"/>
    </source>
</evidence>
<feature type="domain" description="HTH merR-type" evidence="6">
    <location>
        <begin position="1"/>
        <end position="69"/>
    </location>
</feature>
<feature type="transmembrane region" description="Helical" evidence="5">
    <location>
        <begin position="180"/>
        <end position="200"/>
    </location>
</feature>
<name>A0A173V2W7_9FIRM</name>
<evidence type="ECO:0000313" key="14">
    <source>
        <dbReference type="Proteomes" id="UP000219901"/>
    </source>
</evidence>
<dbReference type="CDD" id="cd00592">
    <property type="entry name" value="HTH_MerR-like"/>
    <property type="match status" value="1"/>
</dbReference>
<evidence type="ECO:0000313" key="18">
    <source>
        <dbReference type="Proteomes" id="UP000260733"/>
    </source>
</evidence>
<gene>
    <name evidence="7" type="primary">hmrR_2</name>
    <name evidence="10" type="ORF">C4N21_07215</name>
    <name evidence="11" type="ORF">C7J97_10580</name>
    <name evidence="8" type="ORF">CGS55_08490</name>
    <name evidence="9" type="ORF">CGS56_09670</name>
    <name evidence="12" type="ORF">DW855_04140</name>
    <name evidence="7" type="ORF">ERS852582_02526</name>
</gene>
<proteinExistence type="predicted"/>
<evidence type="ECO:0000313" key="8">
    <source>
        <dbReference type="EMBL" id="PDX72533.1"/>
    </source>
</evidence>
<keyword evidence="5" id="KW-1133">Transmembrane helix</keyword>
<keyword evidence="5" id="KW-0472">Membrane</keyword>
<reference evidence="10 16" key="4">
    <citation type="submission" date="2018-02" db="EMBL/GenBank/DDBJ databases">
        <title>Complete genome sequencing of Faecalibacterium prausnitzii strains isolated from the human gut.</title>
        <authorList>
            <person name="Fitzgerald B.C."/>
            <person name="Shkoporov A.N."/>
            <person name="Ross P.R."/>
            <person name="Hill C."/>
        </authorList>
    </citation>
    <scope>NUCLEOTIDE SEQUENCE [LARGE SCALE GENOMIC DNA]</scope>
    <source>
        <strain evidence="10 16">APC924/119</strain>
        <strain evidence="11 17">ATCC 27768</strain>
    </source>
</reference>
<dbReference type="Proteomes" id="UP000250550">
    <property type="component" value="Unassembled WGS sequence"/>
</dbReference>
<keyword evidence="3" id="KW-0804">Transcription</keyword>
<reference evidence="14 15" key="2">
    <citation type="journal article" date="2017" name="Front. Microbiol.">
        <title>New Insights into the Diversity of the Genus Faecalibacterium.</title>
        <authorList>
            <person name="Benevides L."/>
            <person name="Burman S."/>
            <person name="Martin R."/>
            <person name="Robert V."/>
            <person name="Thomas M."/>
            <person name="Miquel S."/>
            <person name="Chain F."/>
            <person name="Sokol H."/>
            <person name="Bermudez-Humaran L.G."/>
            <person name="Morrison M."/>
            <person name="Langella P."/>
            <person name="Azevedo V.A."/>
            <person name="Chatel J.M."/>
            <person name="Soares S."/>
        </authorList>
    </citation>
    <scope>NUCLEOTIDE SEQUENCE [LARGE SCALE GENOMIC DNA]</scope>
    <source>
        <strain evidence="8 14">CNCM I 4546</strain>
        <strain evidence="9 15">CNCM I 4573</strain>
    </source>
</reference>
<dbReference type="InterPro" id="IPR047057">
    <property type="entry name" value="MerR_fam"/>
</dbReference>
<dbReference type="InterPro" id="IPR009061">
    <property type="entry name" value="DNA-bd_dom_put_sf"/>
</dbReference>
<keyword evidence="2" id="KW-0238">DNA-binding</keyword>
<dbReference type="PROSITE" id="PS50937">
    <property type="entry name" value="HTH_MERR_2"/>
    <property type="match status" value="1"/>
</dbReference>
<evidence type="ECO:0000313" key="12">
    <source>
        <dbReference type="EMBL" id="RGC20231.1"/>
    </source>
</evidence>
<evidence type="ECO:0000313" key="9">
    <source>
        <dbReference type="EMBL" id="PDX75319.1"/>
    </source>
</evidence>
<evidence type="ECO:0000313" key="10">
    <source>
        <dbReference type="EMBL" id="RAW65489.1"/>
    </source>
</evidence>
<dbReference type="GO" id="GO:0003700">
    <property type="term" value="F:DNA-binding transcription factor activity"/>
    <property type="evidence" value="ECO:0007669"/>
    <property type="project" value="InterPro"/>
</dbReference>
<evidence type="ECO:0000256" key="2">
    <source>
        <dbReference type="ARBA" id="ARBA00023125"/>
    </source>
</evidence>
<dbReference type="GeneID" id="75066963"/>
<dbReference type="Pfam" id="PF13411">
    <property type="entry name" value="MerR_1"/>
    <property type="match status" value="1"/>
</dbReference>
<reference evidence="7 13" key="1">
    <citation type="submission" date="2015-09" db="EMBL/GenBank/DDBJ databases">
        <authorList>
            <consortium name="Pathogen Informatics"/>
        </authorList>
    </citation>
    <scope>NUCLEOTIDE SEQUENCE [LARGE SCALE GENOMIC DNA]</scope>
    <source>
        <strain evidence="7 13">2789STDY5834970</strain>
    </source>
</reference>
<evidence type="ECO:0000313" key="15">
    <source>
        <dbReference type="Proteomes" id="UP000220157"/>
    </source>
</evidence>
<dbReference type="PRINTS" id="PR00040">
    <property type="entry name" value="HTHMERR"/>
</dbReference>
<dbReference type="OrthoDB" id="9791488at2"/>
<dbReference type="EMBL" id="PXUP01000014">
    <property type="protein sequence ID" value="RCH44801.1"/>
    <property type="molecule type" value="Genomic_DNA"/>
</dbReference>
<dbReference type="Proteomes" id="UP000252378">
    <property type="component" value="Unassembled WGS sequence"/>
</dbReference>
<keyword evidence="4" id="KW-0175">Coiled coil</keyword>
<dbReference type="SMART" id="SM00422">
    <property type="entry name" value="HTH_MERR"/>
    <property type="match status" value="1"/>
</dbReference>